<dbReference type="Pfam" id="PF02036">
    <property type="entry name" value="SCP2"/>
    <property type="match status" value="1"/>
</dbReference>
<dbReference type="Proteomes" id="UP000242525">
    <property type="component" value="Unassembled WGS sequence"/>
</dbReference>
<organism evidence="2 3">
    <name type="scientific">Geotrichum candidum</name>
    <name type="common">Oospora lactis</name>
    <name type="synonym">Dipodascus geotrichum</name>
    <dbReference type="NCBI Taxonomy" id="1173061"/>
    <lineage>
        <taxon>Eukaryota</taxon>
        <taxon>Fungi</taxon>
        <taxon>Dikarya</taxon>
        <taxon>Ascomycota</taxon>
        <taxon>Saccharomycotina</taxon>
        <taxon>Dipodascomycetes</taxon>
        <taxon>Dipodascales</taxon>
        <taxon>Dipodascaceae</taxon>
        <taxon>Geotrichum</taxon>
    </lineage>
</organism>
<protein>
    <recommendedName>
        <fullName evidence="1">SCP2 domain-containing protein</fullName>
    </recommendedName>
</protein>
<evidence type="ECO:0000313" key="2">
    <source>
        <dbReference type="EMBL" id="CDO55681.1"/>
    </source>
</evidence>
<dbReference type="InterPro" id="IPR036527">
    <property type="entry name" value="SCP2_sterol-bd_dom_sf"/>
</dbReference>
<gene>
    <name evidence="2" type="ORF">BN980_GECA12s00791g</name>
</gene>
<feature type="domain" description="SCP2" evidence="1">
    <location>
        <begin position="22"/>
        <end position="118"/>
    </location>
</feature>
<dbReference type="InterPro" id="IPR003033">
    <property type="entry name" value="SCP2_sterol-bd_dom"/>
</dbReference>
<proteinExistence type="predicted"/>
<dbReference type="GO" id="GO:0005829">
    <property type="term" value="C:cytosol"/>
    <property type="evidence" value="ECO:0007669"/>
    <property type="project" value="TreeGrafter"/>
</dbReference>
<sequence>MPLADNDFPASKIFDVIDQGLKADPALVKKTIKSTNALVVFKLVNASKKTEAWHLDLKKTGAVDKGDKEGADITLTLSDENFANLVSGKANAQKLFMSGKLKVKGNVMKAASIENVLKAAKAKL</sequence>
<dbReference type="STRING" id="1173061.A0A0J9XEH8"/>
<dbReference type="Gene3D" id="3.30.1050.10">
    <property type="entry name" value="SCP2 sterol-binding domain"/>
    <property type="match status" value="1"/>
</dbReference>
<comment type="caution">
    <text evidence="2">The sequence shown here is derived from an EMBL/GenBank/DDBJ whole genome shotgun (WGS) entry which is preliminary data.</text>
</comment>
<evidence type="ECO:0000313" key="3">
    <source>
        <dbReference type="Proteomes" id="UP000242525"/>
    </source>
</evidence>
<keyword evidence="3" id="KW-1185">Reference proteome</keyword>
<accession>A0A0J9XEH8</accession>
<dbReference type="AlphaFoldDB" id="A0A0J9XEH8"/>
<name>A0A0J9XEH8_GEOCN</name>
<dbReference type="PANTHER" id="PTHR10094:SF25">
    <property type="entry name" value="SCP2 STEROL-BINDING DOMAIN-CONTAINING PROTEIN 1"/>
    <property type="match status" value="1"/>
</dbReference>
<dbReference type="SUPFAM" id="SSF55718">
    <property type="entry name" value="SCP-like"/>
    <property type="match status" value="1"/>
</dbReference>
<evidence type="ECO:0000259" key="1">
    <source>
        <dbReference type="Pfam" id="PF02036"/>
    </source>
</evidence>
<reference evidence="2" key="1">
    <citation type="submission" date="2014-03" db="EMBL/GenBank/DDBJ databases">
        <authorList>
            <person name="Casaregola S."/>
        </authorList>
    </citation>
    <scope>NUCLEOTIDE SEQUENCE [LARGE SCALE GENOMIC DNA]</scope>
    <source>
        <strain evidence="2">CLIB 918</strain>
    </source>
</reference>
<dbReference type="PANTHER" id="PTHR10094">
    <property type="entry name" value="STEROL CARRIER PROTEIN 2 SCP-2 FAMILY PROTEIN"/>
    <property type="match status" value="1"/>
</dbReference>
<dbReference type="EMBL" id="CCBN010000012">
    <property type="protein sequence ID" value="CDO55681.1"/>
    <property type="molecule type" value="Genomic_DNA"/>
</dbReference>
<dbReference type="OrthoDB" id="10265837at2759"/>